<evidence type="ECO:0000259" key="2">
    <source>
        <dbReference type="Pfam" id="PF03816"/>
    </source>
</evidence>
<comment type="caution">
    <text evidence="3">The sequence shown here is derived from an EMBL/GenBank/DDBJ whole genome shotgun (WGS) entry which is preliminary data.</text>
</comment>
<dbReference type="PANTHER" id="PTHR33392:SF6">
    <property type="entry name" value="POLYISOPRENYL-TEICHOIC ACID--PEPTIDOGLYCAN TEICHOIC ACID TRANSFERASE TAGU"/>
    <property type="match status" value="1"/>
</dbReference>
<keyword evidence="4" id="KW-1185">Reference proteome</keyword>
<organism evidence="3 4">
    <name type="scientific">Nocardioides flavescens</name>
    <dbReference type="NCBI Taxonomy" id="2691959"/>
    <lineage>
        <taxon>Bacteria</taxon>
        <taxon>Bacillati</taxon>
        <taxon>Actinomycetota</taxon>
        <taxon>Actinomycetes</taxon>
        <taxon>Propionibacteriales</taxon>
        <taxon>Nocardioidaceae</taxon>
        <taxon>Nocardioides</taxon>
    </lineage>
</organism>
<name>A0A6L7F3B7_9ACTN</name>
<reference evidence="3 4" key="1">
    <citation type="submission" date="2019-12" db="EMBL/GenBank/DDBJ databases">
        <authorList>
            <person name="Kun Z."/>
        </authorList>
    </citation>
    <scope>NUCLEOTIDE SEQUENCE [LARGE SCALE GENOMIC DNA]</scope>
    <source>
        <strain evidence="3 4">YIM 123512</strain>
    </source>
</reference>
<proteinExistence type="inferred from homology"/>
<dbReference type="EMBL" id="WUEK01000014">
    <property type="protein sequence ID" value="MXG91723.1"/>
    <property type="molecule type" value="Genomic_DNA"/>
</dbReference>
<feature type="domain" description="Cell envelope-related transcriptional attenuator" evidence="2">
    <location>
        <begin position="42"/>
        <end position="186"/>
    </location>
</feature>
<dbReference type="Pfam" id="PF03816">
    <property type="entry name" value="LytR_cpsA_psr"/>
    <property type="match status" value="1"/>
</dbReference>
<dbReference type="AlphaFoldDB" id="A0A6L7F3B7"/>
<dbReference type="InterPro" id="IPR004474">
    <property type="entry name" value="LytR_CpsA_psr"/>
</dbReference>
<dbReference type="Gene3D" id="3.40.630.190">
    <property type="entry name" value="LCP protein"/>
    <property type="match status" value="1"/>
</dbReference>
<dbReference type="InterPro" id="IPR050922">
    <property type="entry name" value="LytR/CpsA/Psr_CW_biosynth"/>
</dbReference>
<dbReference type="NCBIfam" id="TIGR00350">
    <property type="entry name" value="lytR_cpsA_psr"/>
    <property type="match status" value="1"/>
</dbReference>
<protein>
    <submittedName>
        <fullName evidence="3">LytR family transcriptional regulator</fullName>
    </submittedName>
</protein>
<gene>
    <name evidence="3" type="ORF">GRQ65_19450</name>
</gene>
<comment type="similarity">
    <text evidence="1">Belongs to the LytR/CpsA/Psr (LCP) family.</text>
</comment>
<dbReference type="Proteomes" id="UP000473325">
    <property type="component" value="Unassembled WGS sequence"/>
</dbReference>
<evidence type="ECO:0000256" key="1">
    <source>
        <dbReference type="ARBA" id="ARBA00006068"/>
    </source>
</evidence>
<sequence>MALVQVQKASSVDVGGDGDSDVVWIMAVGSDARPGEDMTRTRGDALQLIGLDARTGAATAIGIPRDSYVSIPGYGSDRINASLYYGGPQLLADTVGDLVGIEPDFVFVTRFEKFKAMVDSIGGIDVDNPVAFSDPYLKPKGFAVGEQHLNGYLALTFARVRKDLLRGDFDRSANQQRVLRGIAAKIRARADRPGFIEDGATTALENMAVTASPTEVYRLARAAATIRPGKITSCVLQGDIGDVGGASVVLPYTDQAKRLGDRARDDATLESCT</sequence>
<dbReference type="PANTHER" id="PTHR33392">
    <property type="entry name" value="POLYISOPRENYL-TEICHOIC ACID--PEPTIDOGLYCAN TEICHOIC ACID TRANSFERASE TAGU"/>
    <property type="match status" value="1"/>
</dbReference>
<evidence type="ECO:0000313" key="3">
    <source>
        <dbReference type="EMBL" id="MXG91723.1"/>
    </source>
</evidence>
<evidence type="ECO:0000313" key="4">
    <source>
        <dbReference type="Proteomes" id="UP000473325"/>
    </source>
</evidence>
<accession>A0A6L7F3B7</accession>